<gene>
    <name evidence="7" type="primary">ecfT_36</name>
    <name evidence="7" type="ORF">SDC9_94301</name>
</gene>
<dbReference type="InterPro" id="IPR003339">
    <property type="entry name" value="ABC/ECF_trnsptr_transmembrane"/>
</dbReference>
<feature type="transmembrane region" description="Helical" evidence="6">
    <location>
        <begin position="76"/>
        <end position="96"/>
    </location>
</feature>
<accession>A0A645A323</accession>
<dbReference type="GO" id="GO:0043190">
    <property type="term" value="C:ATP-binding cassette (ABC) transporter complex"/>
    <property type="evidence" value="ECO:0007669"/>
    <property type="project" value="InterPro"/>
</dbReference>
<evidence type="ECO:0000256" key="6">
    <source>
        <dbReference type="SAM" id="Phobius"/>
    </source>
</evidence>
<evidence type="ECO:0000256" key="5">
    <source>
        <dbReference type="ARBA" id="ARBA00023136"/>
    </source>
</evidence>
<dbReference type="PANTHER" id="PTHR34857:SF2">
    <property type="entry name" value="SLL0384 PROTEIN"/>
    <property type="match status" value="1"/>
</dbReference>
<keyword evidence="4 6" id="KW-1133">Transmembrane helix</keyword>
<dbReference type="Pfam" id="PF02361">
    <property type="entry name" value="CbiQ"/>
    <property type="match status" value="1"/>
</dbReference>
<feature type="transmembrane region" description="Helical" evidence="6">
    <location>
        <begin position="240"/>
        <end position="267"/>
    </location>
</feature>
<keyword evidence="3 6" id="KW-0812">Transmembrane</keyword>
<evidence type="ECO:0000256" key="4">
    <source>
        <dbReference type="ARBA" id="ARBA00022989"/>
    </source>
</evidence>
<proteinExistence type="predicted"/>
<evidence type="ECO:0000256" key="3">
    <source>
        <dbReference type="ARBA" id="ARBA00022692"/>
    </source>
</evidence>
<name>A0A645A323_9ZZZZ</name>
<evidence type="ECO:0000313" key="7">
    <source>
        <dbReference type="EMBL" id="MPM47590.1"/>
    </source>
</evidence>
<feature type="transmembrane region" description="Helical" evidence="6">
    <location>
        <begin position="52"/>
        <end position="69"/>
    </location>
</feature>
<comment type="caution">
    <text evidence="7">The sequence shown here is derived from an EMBL/GenBank/DDBJ whole genome shotgun (WGS) entry which is preliminary data.</text>
</comment>
<dbReference type="EMBL" id="VSSQ01011739">
    <property type="protein sequence ID" value="MPM47590.1"/>
    <property type="molecule type" value="Genomic_DNA"/>
</dbReference>
<comment type="subcellular location">
    <subcellularLocation>
        <location evidence="1">Cell membrane</location>
        <topology evidence="1">Multi-pass membrane protein</topology>
    </subcellularLocation>
</comment>
<reference evidence="7" key="1">
    <citation type="submission" date="2019-08" db="EMBL/GenBank/DDBJ databases">
        <authorList>
            <person name="Kucharzyk K."/>
            <person name="Murdoch R.W."/>
            <person name="Higgins S."/>
            <person name="Loffler F."/>
        </authorList>
    </citation>
    <scope>NUCLEOTIDE SEQUENCE</scope>
</reference>
<dbReference type="InterPro" id="IPR012809">
    <property type="entry name" value="ECF_CbiQ"/>
</dbReference>
<dbReference type="NCBIfam" id="TIGR02454">
    <property type="entry name" value="ECF_T_CbiQ"/>
    <property type="match status" value="1"/>
</dbReference>
<keyword evidence="5 6" id="KW-0472">Membrane</keyword>
<evidence type="ECO:0000256" key="2">
    <source>
        <dbReference type="ARBA" id="ARBA00022475"/>
    </source>
</evidence>
<dbReference type="AlphaFoldDB" id="A0A645A323"/>
<dbReference type="CDD" id="cd16914">
    <property type="entry name" value="EcfT"/>
    <property type="match status" value="1"/>
</dbReference>
<feature type="transmembrane region" description="Helical" evidence="6">
    <location>
        <begin position="108"/>
        <end position="135"/>
    </location>
</feature>
<sequence length="270" mass="30683">MQINFIQSIYNLKRVDDISNKRSIIHKLNPVVKILATIIYIITVISFDKYDIIGLFPLLLFIIVTVYLGDIPFRSIWKISLVGLPLLLGIGIFNLIFERTVISQIGMIPITLGMISFISLILKGLLTISSGILLISSTGIEGLSRGLRFLKVPKIFTNQIVFTYRYIFVLIESVGEVYNAYMLRAPNEKGVNLKFCGSLLGQILLRSFERAEVVYNAMILRGFSGEYISLENERFKKNDFIYITFWIIFFIVVKYVNIPLFLGALVMGGI</sequence>
<dbReference type="InterPro" id="IPR051611">
    <property type="entry name" value="ECF_transporter_component"/>
</dbReference>
<protein>
    <submittedName>
        <fullName evidence="7">Energy-coupling factor transporter transmembrane protein EcfT</fullName>
    </submittedName>
</protein>
<dbReference type="GO" id="GO:0006824">
    <property type="term" value="P:cobalt ion transport"/>
    <property type="evidence" value="ECO:0007669"/>
    <property type="project" value="InterPro"/>
</dbReference>
<dbReference type="PANTHER" id="PTHR34857">
    <property type="entry name" value="SLL0384 PROTEIN"/>
    <property type="match status" value="1"/>
</dbReference>
<organism evidence="7">
    <name type="scientific">bioreactor metagenome</name>
    <dbReference type="NCBI Taxonomy" id="1076179"/>
    <lineage>
        <taxon>unclassified sequences</taxon>
        <taxon>metagenomes</taxon>
        <taxon>ecological metagenomes</taxon>
    </lineage>
</organism>
<keyword evidence="2" id="KW-1003">Cell membrane</keyword>
<evidence type="ECO:0000256" key="1">
    <source>
        <dbReference type="ARBA" id="ARBA00004651"/>
    </source>
</evidence>
<feature type="transmembrane region" description="Helical" evidence="6">
    <location>
        <begin position="28"/>
        <end position="46"/>
    </location>
</feature>